<evidence type="ECO:0000313" key="2">
    <source>
        <dbReference type="EMBL" id="GER93244.1"/>
    </source>
</evidence>
<accession>A0A5J4KVK9</accession>
<dbReference type="InterPro" id="IPR036380">
    <property type="entry name" value="Isochorismatase-like_sf"/>
</dbReference>
<proteinExistence type="predicted"/>
<dbReference type="SUPFAM" id="SSF52499">
    <property type="entry name" value="Isochorismatase-like hydrolases"/>
    <property type="match status" value="1"/>
</dbReference>
<dbReference type="Pfam" id="PF00857">
    <property type="entry name" value="Isochorismatase"/>
    <property type="match status" value="1"/>
</dbReference>
<organism evidence="2">
    <name type="scientific">hot springs metagenome</name>
    <dbReference type="NCBI Taxonomy" id="433727"/>
    <lineage>
        <taxon>unclassified sequences</taxon>
        <taxon>metagenomes</taxon>
        <taxon>ecological metagenomes</taxon>
    </lineage>
</organism>
<keyword evidence="2" id="KW-0378">Hydrolase</keyword>
<sequence length="183" mass="20895">MDRFYLDINNVLILIIDIQERLANVMKMREDVIKNCLHLIELSRMMNLPVVVTEQYPKGLGHTVTEIKDALPSYQPIEKLTFSCCEEPNFLNEIKRLNKKTIILTGMETHICVLQTCIGLVKEGFNVHVVKDAVCSRTKENHKTGIEFMRDVGAVITCTETVLFQLLKVAGTDEFKAISKRIK</sequence>
<dbReference type="PANTHER" id="PTHR14119">
    <property type="entry name" value="HYDROLASE"/>
    <property type="match status" value="1"/>
</dbReference>
<comment type="caution">
    <text evidence="2">The sequence shown here is derived from an EMBL/GenBank/DDBJ whole genome shotgun (WGS) entry which is preliminary data.</text>
</comment>
<dbReference type="Gene3D" id="3.40.50.850">
    <property type="entry name" value="Isochorismatase-like"/>
    <property type="match status" value="1"/>
</dbReference>
<reference evidence="2" key="1">
    <citation type="submission" date="2019-10" db="EMBL/GenBank/DDBJ databases">
        <title>Metagenomic sequencing of thiosulfate-disproportionating enrichment culture.</title>
        <authorList>
            <person name="Umezawa K."/>
            <person name="Kojima H."/>
            <person name="Fukui M."/>
        </authorList>
    </citation>
    <scope>NUCLEOTIDE SEQUENCE</scope>
    <source>
        <strain evidence="2">45J</strain>
    </source>
</reference>
<dbReference type="EMBL" id="BLAB01000001">
    <property type="protein sequence ID" value="GER93244.1"/>
    <property type="molecule type" value="Genomic_DNA"/>
</dbReference>
<dbReference type="PANTHER" id="PTHR14119:SF3">
    <property type="entry name" value="ISOCHORISMATASE DOMAIN-CONTAINING PROTEIN 2"/>
    <property type="match status" value="1"/>
</dbReference>
<gene>
    <name evidence="2" type="ORF">A45J_0980</name>
</gene>
<dbReference type="GO" id="GO:0016787">
    <property type="term" value="F:hydrolase activity"/>
    <property type="evidence" value="ECO:0007669"/>
    <property type="project" value="UniProtKB-KW"/>
</dbReference>
<feature type="domain" description="Isochorismatase-like" evidence="1">
    <location>
        <begin position="12"/>
        <end position="160"/>
    </location>
</feature>
<dbReference type="CDD" id="cd01012">
    <property type="entry name" value="YcaC_related"/>
    <property type="match status" value="1"/>
</dbReference>
<name>A0A5J4KVK9_9ZZZZ</name>
<dbReference type="AlphaFoldDB" id="A0A5J4KVK9"/>
<protein>
    <submittedName>
        <fullName evidence="2">Hydrolase</fullName>
    </submittedName>
</protein>
<dbReference type="InterPro" id="IPR000868">
    <property type="entry name" value="Isochorismatase-like_dom"/>
</dbReference>
<dbReference type="InterPro" id="IPR050993">
    <property type="entry name" value="Isochorismatase_domain"/>
</dbReference>
<evidence type="ECO:0000259" key="1">
    <source>
        <dbReference type="Pfam" id="PF00857"/>
    </source>
</evidence>